<gene>
    <name evidence="1" type="ORF">ACFFRH_04835</name>
</gene>
<evidence type="ECO:0008006" key="3">
    <source>
        <dbReference type="Google" id="ProtNLM"/>
    </source>
</evidence>
<dbReference type="Proteomes" id="UP001589610">
    <property type="component" value="Unassembled WGS sequence"/>
</dbReference>
<keyword evidence="2" id="KW-1185">Reference proteome</keyword>
<dbReference type="Gene3D" id="2.60.120.620">
    <property type="entry name" value="q2cbj1_9rhob like domain"/>
    <property type="match status" value="1"/>
</dbReference>
<reference evidence="1 2" key="1">
    <citation type="submission" date="2024-09" db="EMBL/GenBank/DDBJ databases">
        <authorList>
            <person name="Sun Q."/>
            <person name="Mori K."/>
        </authorList>
    </citation>
    <scope>NUCLEOTIDE SEQUENCE [LARGE SCALE GENOMIC DNA]</scope>
    <source>
        <strain evidence="1 2">JCM 3028</strain>
    </source>
</reference>
<sequence length="310" mass="35123">MTTVFSNSVVDDDTRREQLYQGQVFVYSATPASTLLAAFARELIAEAFGERDPETAQFDMPVEEFADLLAGLKPRFIHHPRCKELLPAVLKELGCDLDRTYFDVPRLRTSTSHDYLTSGISYAFHPHRDCWYSAPFSQLNWWIPVYEVVPENVMAFHPQYFGSPVRNGSARYDYAEWNRTSRLTAARHVRGDTREQPRPEEEVVLDPQVRVVPEPGGVMVFSGAQLHSTVPNTSGRTRFSIDFRTVHIDDVRTRRGARNVDAECTGTTLRDFVRSSDLDPMPEELALEYEAEALTRVGWAAGHPATATPR</sequence>
<dbReference type="RefSeq" id="WP_344747292.1">
    <property type="nucleotide sequence ID" value="NZ_BAAAWW010000123.1"/>
</dbReference>
<dbReference type="SUPFAM" id="SSF51197">
    <property type="entry name" value="Clavaminate synthase-like"/>
    <property type="match status" value="1"/>
</dbReference>
<evidence type="ECO:0000313" key="1">
    <source>
        <dbReference type="EMBL" id="MFB9674804.1"/>
    </source>
</evidence>
<protein>
    <recommendedName>
        <fullName evidence="3">Phytanoyl-CoA dioxygenase</fullName>
    </recommendedName>
</protein>
<name>A0ABV5T6U2_9ACTN</name>
<comment type="caution">
    <text evidence="1">The sequence shown here is derived from an EMBL/GenBank/DDBJ whole genome shotgun (WGS) entry which is preliminary data.</text>
</comment>
<organism evidence="1 2">
    <name type="scientific">Streptosporangium vulgare</name>
    <dbReference type="NCBI Taxonomy" id="46190"/>
    <lineage>
        <taxon>Bacteria</taxon>
        <taxon>Bacillati</taxon>
        <taxon>Actinomycetota</taxon>
        <taxon>Actinomycetes</taxon>
        <taxon>Streptosporangiales</taxon>
        <taxon>Streptosporangiaceae</taxon>
        <taxon>Streptosporangium</taxon>
    </lineage>
</organism>
<accession>A0ABV5T6U2</accession>
<dbReference type="EMBL" id="JBHMBS010000002">
    <property type="protein sequence ID" value="MFB9674804.1"/>
    <property type="molecule type" value="Genomic_DNA"/>
</dbReference>
<proteinExistence type="predicted"/>
<evidence type="ECO:0000313" key="2">
    <source>
        <dbReference type="Proteomes" id="UP001589610"/>
    </source>
</evidence>